<evidence type="ECO:0000313" key="2">
    <source>
        <dbReference type="EMBL" id="MFC5430506.1"/>
    </source>
</evidence>
<keyword evidence="3" id="KW-1185">Reference proteome</keyword>
<sequence length="384" mass="43346">MVEKQNPDWDPRSDAVLEDQIAAYDDMRRRCPVAHSTYLNWSFFKHRDVMRALHEHETFSNAVSSHPSVPNGMDPPEHDLYRRIIEPYFSAARMQAFEPICQKIAITLVESLPQSGEVEFMSAIAEDFALQVQSAFMGWPTDLHEPLRRWTRKNHEATLARDRAALEDVAYEFDGYIKALLADRRSAGINAPDDVTTSLLREQVGDRLINDDEIVSILRNWTVGELSTISASVGILAQYLAERPALQQELRENPSLLPAAIDEILRIHAPLVSNRRVTTRAVEISGQQLPAGARVTLMWASANRDEAVFGDPDEFRLDRDPANNLLYGAGIHVCPGAPLARLELRLITEELLKRSRIELVPDNRPVKAVYPASGFSTLPLRIRR</sequence>
<dbReference type="PANTHER" id="PTHR46696:SF6">
    <property type="entry name" value="P450, PUTATIVE (EUROFUNG)-RELATED"/>
    <property type="match status" value="1"/>
</dbReference>
<dbReference type="PRINTS" id="PR00359">
    <property type="entry name" value="BP450"/>
</dbReference>
<dbReference type="PANTHER" id="PTHR46696">
    <property type="entry name" value="P450, PUTATIVE (EUROFUNG)-RELATED"/>
    <property type="match status" value="1"/>
</dbReference>
<reference evidence="3" key="1">
    <citation type="journal article" date="2019" name="Int. J. Syst. Evol. Microbiol.">
        <title>The Global Catalogue of Microorganisms (GCM) 10K type strain sequencing project: providing services to taxonomists for standard genome sequencing and annotation.</title>
        <authorList>
            <consortium name="The Broad Institute Genomics Platform"/>
            <consortium name="The Broad Institute Genome Sequencing Center for Infectious Disease"/>
            <person name="Wu L."/>
            <person name="Ma J."/>
        </authorList>
    </citation>
    <scope>NUCLEOTIDE SEQUENCE [LARGE SCALE GENOMIC DNA]</scope>
    <source>
        <strain evidence="3">CCUG 56042</strain>
    </source>
</reference>
<dbReference type="InterPro" id="IPR001128">
    <property type="entry name" value="Cyt_P450"/>
</dbReference>
<comment type="similarity">
    <text evidence="1">Belongs to the cytochrome P450 family.</text>
</comment>
<protein>
    <submittedName>
        <fullName evidence="2">Cytochrome P450</fullName>
    </submittedName>
</protein>
<comment type="caution">
    <text evidence="2">The sequence shown here is derived from an EMBL/GenBank/DDBJ whole genome shotgun (WGS) entry which is preliminary data.</text>
</comment>
<dbReference type="RefSeq" id="WP_377713010.1">
    <property type="nucleotide sequence ID" value="NZ_JBHSMP010000020.1"/>
</dbReference>
<gene>
    <name evidence="2" type="ORF">ACFPTO_17110</name>
</gene>
<evidence type="ECO:0000313" key="3">
    <source>
        <dbReference type="Proteomes" id="UP001596103"/>
    </source>
</evidence>
<dbReference type="Pfam" id="PF00067">
    <property type="entry name" value="p450"/>
    <property type="match status" value="1"/>
</dbReference>
<dbReference type="Gene3D" id="1.10.630.10">
    <property type="entry name" value="Cytochrome P450"/>
    <property type="match status" value="1"/>
</dbReference>
<dbReference type="Proteomes" id="UP001596103">
    <property type="component" value="Unassembled WGS sequence"/>
</dbReference>
<dbReference type="CDD" id="cd11079">
    <property type="entry name" value="Cyp_unk"/>
    <property type="match status" value="1"/>
</dbReference>
<name>A0ABW0JC76_9BURK</name>
<proteinExistence type="inferred from homology"/>
<dbReference type="SUPFAM" id="SSF48264">
    <property type="entry name" value="Cytochrome P450"/>
    <property type="match status" value="1"/>
</dbReference>
<dbReference type="InterPro" id="IPR036396">
    <property type="entry name" value="Cyt_P450_sf"/>
</dbReference>
<accession>A0ABW0JC76</accession>
<organism evidence="2 3">
    <name type="scientific">Paraburkholderia denitrificans</name>
    <dbReference type="NCBI Taxonomy" id="694025"/>
    <lineage>
        <taxon>Bacteria</taxon>
        <taxon>Pseudomonadati</taxon>
        <taxon>Pseudomonadota</taxon>
        <taxon>Betaproteobacteria</taxon>
        <taxon>Burkholderiales</taxon>
        <taxon>Burkholderiaceae</taxon>
        <taxon>Paraburkholderia</taxon>
    </lineage>
</organism>
<dbReference type="InterPro" id="IPR002397">
    <property type="entry name" value="Cyt_P450_B"/>
</dbReference>
<evidence type="ECO:0000256" key="1">
    <source>
        <dbReference type="ARBA" id="ARBA00010617"/>
    </source>
</evidence>
<dbReference type="EMBL" id="JBHSMP010000020">
    <property type="protein sequence ID" value="MFC5430506.1"/>
    <property type="molecule type" value="Genomic_DNA"/>
</dbReference>